<feature type="domain" description="U1-type" evidence="5">
    <location>
        <begin position="8"/>
        <end position="43"/>
    </location>
</feature>
<evidence type="ECO:0000256" key="2">
    <source>
        <dbReference type="ARBA" id="ARBA00022771"/>
    </source>
</evidence>
<dbReference type="InterPro" id="IPR013085">
    <property type="entry name" value="U1-CZ_Znf_C2H2"/>
</dbReference>
<keyword evidence="2" id="KW-0863">Zinc-finger</keyword>
<keyword evidence="7" id="KW-1185">Reference proteome</keyword>
<keyword evidence="1" id="KW-0479">Metal-binding</keyword>
<dbReference type="InterPro" id="IPR036236">
    <property type="entry name" value="Znf_C2H2_sf"/>
</dbReference>
<dbReference type="GO" id="GO:0071011">
    <property type="term" value="C:precatalytic spliceosome"/>
    <property type="evidence" value="ECO:0007669"/>
    <property type="project" value="TreeGrafter"/>
</dbReference>
<dbReference type="AlphaFoldDB" id="A0A2K3QEE6"/>
<sequence>MSEHWKSTPRYWCKHCSCYVRDTKLEKQNHEATARHQGAIKRSLRDLHRNHEREERDKERARREIERLNGVVSTSSSSPSFNSSAVRSTTTTTTSHATTATESELKRQREQLAALGVAMPSVFRPEMAIPGEWTVTNTRVVESSDGQGDAIATGVRKREETEEQREEEEAVRRLFKKPRRWGRDSKVMPEGEDGELDALLGGTAIPLKTGGGLTVENEDGEDGETVKHEHVKTEAKHEETPIKEEPDAAPGGLTAETKLSEPCRPDSPVKAEEGGADAGPAPVVFKKRKPKGIRTK</sequence>
<dbReference type="GO" id="GO:0000398">
    <property type="term" value="P:mRNA splicing, via spliceosome"/>
    <property type="evidence" value="ECO:0007669"/>
    <property type="project" value="InterPro"/>
</dbReference>
<dbReference type="Proteomes" id="UP000236621">
    <property type="component" value="Unassembled WGS sequence"/>
</dbReference>
<feature type="compositionally biased region" description="Basic and acidic residues" evidence="4">
    <location>
        <begin position="224"/>
        <end position="246"/>
    </location>
</feature>
<organism evidence="6 7">
    <name type="scientific">Tolypocladium capitatum</name>
    <dbReference type="NCBI Taxonomy" id="45235"/>
    <lineage>
        <taxon>Eukaryota</taxon>
        <taxon>Fungi</taxon>
        <taxon>Dikarya</taxon>
        <taxon>Ascomycota</taxon>
        <taxon>Pezizomycotina</taxon>
        <taxon>Sordariomycetes</taxon>
        <taxon>Hypocreomycetidae</taxon>
        <taxon>Hypocreales</taxon>
        <taxon>Ophiocordycipitaceae</taxon>
        <taxon>Tolypocladium</taxon>
    </lineage>
</organism>
<dbReference type="GO" id="GO:0003723">
    <property type="term" value="F:RNA binding"/>
    <property type="evidence" value="ECO:0007669"/>
    <property type="project" value="TreeGrafter"/>
</dbReference>
<protein>
    <recommendedName>
        <fullName evidence="5">U1-type domain-containing protein</fullName>
    </recommendedName>
</protein>
<reference evidence="6 7" key="1">
    <citation type="submission" date="2017-08" db="EMBL/GenBank/DDBJ databases">
        <title>Harnessing the power of phylogenomics to disentangle the directionality and signatures of interkingdom host jumping in the parasitic fungal genus Tolypocladium.</title>
        <authorList>
            <person name="Quandt C.A."/>
            <person name="Patterson W."/>
            <person name="Spatafora J.W."/>
        </authorList>
    </citation>
    <scope>NUCLEOTIDE SEQUENCE [LARGE SCALE GENOMIC DNA]</scope>
    <source>
        <strain evidence="6 7">CBS 113982</strain>
    </source>
</reference>
<dbReference type="PANTHER" id="PTHR13173:SF10">
    <property type="entry name" value="WW DOMAIN-BINDING PROTEIN 4"/>
    <property type="match status" value="1"/>
</dbReference>
<dbReference type="Pfam" id="PF06220">
    <property type="entry name" value="zf-U1"/>
    <property type="match status" value="1"/>
</dbReference>
<gene>
    <name evidence="6" type="ORF">TCAP_04148</name>
</gene>
<dbReference type="OrthoDB" id="191651at2759"/>
<dbReference type="GO" id="GO:0008270">
    <property type="term" value="F:zinc ion binding"/>
    <property type="evidence" value="ECO:0007669"/>
    <property type="project" value="UniProtKB-KW"/>
</dbReference>
<feature type="compositionally biased region" description="Basic and acidic residues" evidence="4">
    <location>
        <begin position="43"/>
        <end position="67"/>
    </location>
</feature>
<dbReference type="EMBL" id="NRSZ01000647">
    <property type="protein sequence ID" value="PNY25918.1"/>
    <property type="molecule type" value="Genomic_DNA"/>
</dbReference>
<evidence type="ECO:0000313" key="7">
    <source>
        <dbReference type="Proteomes" id="UP000236621"/>
    </source>
</evidence>
<feature type="region of interest" description="Disordered" evidence="4">
    <location>
        <begin position="202"/>
        <end position="296"/>
    </location>
</feature>
<dbReference type="InterPro" id="IPR003604">
    <property type="entry name" value="Matrin/U1-like-C_Znf_C2H2"/>
</dbReference>
<evidence type="ECO:0000256" key="3">
    <source>
        <dbReference type="ARBA" id="ARBA00022833"/>
    </source>
</evidence>
<dbReference type="SUPFAM" id="SSF57667">
    <property type="entry name" value="beta-beta-alpha zinc fingers"/>
    <property type="match status" value="1"/>
</dbReference>
<keyword evidence="3" id="KW-0862">Zinc</keyword>
<feature type="region of interest" description="Disordered" evidence="4">
    <location>
        <begin position="147"/>
        <end position="166"/>
    </location>
</feature>
<dbReference type="STRING" id="45235.A0A2K3QEE6"/>
<feature type="compositionally biased region" description="Basic residues" evidence="4">
    <location>
        <begin position="285"/>
        <end position="296"/>
    </location>
</feature>
<proteinExistence type="predicted"/>
<accession>A0A2K3QEE6</accession>
<evidence type="ECO:0000256" key="4">
    <source>
        <dbReference type="SAM" id="MobiDB-lite"/>
    </source>
</evidence>
<dbReference type="PANTHER" id="PTHR13173">
    <property type="entry name" value="WW DOMAIN BINDING PROTEIN 4"/>
    <property type="match status" value="1"/>
</dbReference>
<feature type="compositionally biased region" description="Basic and acidic residues" evidence="4">
    <location>
        <begin position="258"/>
        <end position="273"/>
    </location>
</feature>
<name>A0A2K3QEE6_9HYPO</name>
<feature type="compositionally biased region" description="Low complexity" evidence="4">
    <location>
        <begin position="71"/>
        <end position="102"/>
    </location>
</feature>
<evidence type="ECO:0000259" key="5">
    <source>
        <dbReference type="SMART" id="SM00451"/>
    </source>
</evidence>
<feature type="region of interest" description="Disordered" evidence="4">
    <location>
        <begin position="29"/>
        <end position="105"/>
    </location>
</feature>
<evidence type="ECO:0000313" key="6">
    <source>
        <dbReference type="EMBL" id="PNY25918.1"/>
    </source>
</evidence>
<dbReference type="InterPro" id="IPR040023">
    <property type="entry name" value="WBP4"/>
</dbReference>
<evidence type="ECO:0000256" key="1">
    <source>
        <dbReference type="ARBA" id="ARBA00022723"/>
    </source>
</evidence>
<dbReference type="SMART" id="SM00451">
    <property type="entry name" value="ZnF_U1"/>
    <property type="match status" value="1"/>
</dbReference>
<comment type="caution">
    <text evidence="6">The sequence shown here is derived from an EMBL/GenBank/DDBJ whole genome shotgun (WGS) entry which is preliminary data.</text>
</comment>